<feature type="transmembrane region" description="Helical" evidence="1">
    <location>
        <begin position="6"/>
        <end position="27"/>
    </location>
</feature>
<dbReference type="Proteomes" id="UP000515518">
    <property type="component" value="Chromosome"/>
</dbReference>
<proteinExistence type="predicted"/>
<evidence type="ECO:0000313" key="2">
    <source>
        <dbReference type="EMBL" id="QND41811.1"/>
    </source>
</evidence>
<gene>
    <name evidence="2" type="ORF">HB770_04010</name>
</gene>
<name>A0A7G6RHS9_RHILV</name>
<reference evidence="3" key="1">
    <citation type="journal article" date="2020" name="Mol. Plant Microbe">
        <title>Rhizobial microsymbionts of the narrowly endemic Oxytropis species growing in Kamchatka are characterized by significant genetic diversity and possess a set of genes that are associated with T3SS and T6SS secretion systems and can affect the development of symbiosis.</title>
        <authorList>
            <person name="Safronova V."/>
            <person name="Guro P."/>
            <person name="Sazanova A."/>
            <person name="Kuznetsova I."/>
            <person name="Belimov A."/>
            <person name="Yakubov V."/>
            <person name="Chirak E."/>
            <person name="Afonin A."/>
            <person name="Gogolev Y."/>
            <person name="Andronov E."/>
            <person name="Tikhonovich I."/>
        </authorList>
    </citation>
    <scope>NUCLEOTIDE SEQUENCE [LARGE SCALE GENOMIC DNA]</scope>
    <source>
        <strain evidence="3">RCAM0610</strain>
    </source>
</reference>
<organism evidence="2 3">
    <name type="scientific">Rhizobium leguminosarum bv. viciae</name>
    <dbReference type="NCBI Taxonomy" id="387"/>
    <lineage>
        <taxon>Bacteria</taxon>
        <taxon>Pseudomonadati</taxon>
        <taxon>Pseudomonadota</taxon>
        <taxon>Alphaproteobacteria</taxon>
        <taxon>Hyphomicrobiales</taxon>
        <taxon>Rhizobiaceae</taxon>
        <taxon>Rhizobium/Agrobacterium group</taxon>
        <taxon>Rhizobium</taxon>
    </lineage>
</organism>
<accession>A0A7G6RHS9</accession>
<keyword evidence="1" id="KW-0472">Membrane</keyword>
<protein>
    <submittedName>
        <fullName evidence="2">Uncharacterized protein</fullName>
    </submittedName>
</protein>
<keyword evidence="1" id="KW-0812">Transmembrane</keyword>
<dbReference type="AlphaFoldDB" id="A0A7G6RHS9"/>
<sequence>MPDLGIRAYISAIVISVVLVGVGYAAYRYQSMSSELLETKATLVQQEAENARLADISNRNAEAAKRADEDRRAAVDALEFAQGGIAVNSKTSRLSEADIDAAPDSDDGAVAPVLENLRKARFGSAK</sequence>
<dbReference type="EMBL" id="CP050549">
    <property type="protein sequence ID" value="QND41811.1"/>
    <property type="molecule type" value="Genomic_DNA"/>
</dbReference>
<keyword evidence="1" id="KW-1133">Transmembrane helix</keyword>
<evidence type="ECO:0000256" key="1">
    <source>
        <dbReference type="SAM" id="Phobius"/>
    </source>
</evidence>
<evidence type="ECO:0000313" key="3">
    <source>
        <dbReference type="Proteomes" id="UP000515518"/>
    </source>
</evidence>